<reference evidence="4" key="1">
    <citation type="journal article" date="2019" name="Int. J. Syst. Evol. Microbiol.">
        <title>The Global Catalogue of Microorganisms (GCM) 10K type strain sequencing project: providing services to taxonomists for standard genome sequencing and annotation.</title>
        <authorList>
            <consortium name="The Broad Institute Genomics Platform"/>
            <consortium name="The Broad Institute Genome Sequencing Center for Infectious Disease"/>
            <person name="Wu L."/>
            <person name="Ma J."/>
        </authorList>
    </citation>
    <scope>NUCLEOTIDE SEQUENCE [LARGE SCALE GENOMIC DNA]</scope>
    <source>
        <strain evidence="4">JCM 14309</strain>
    </source>
</reference>
<dbReference type="InterPro" id="IPR049577">
    <property type="entry name" value="GMPP_N"/>
</dbReference>
<dbReference type="SUPFAM" id="SSF159283">
    <property type="entry name" value="Guanosine diphospho-D-mannose pyrophosphorylase/mannose-6-phosphate isomerase linker domain"/>
    <property type="match status" value="1"/>
</dbReference>
<dbReference type="Pfam" id="PF22640">
    <property type="entry name" value="ManC_GMP_beta-helix"/>
    <property type="match status" value="1"/>
</dbReference>
<name>A0ABP6LXD2_9MICC</name>
<comment type="caution">
    <text evidence="3">The sequence shown here is derived from an EMBL/GenBank/DDBJ whole genome shotgun (WGS) entry which is preliminary data.</text>
</comment>
<keyword evidence="4" id="KW-1185">Reference proteome</keyword>
<feature type="domain" description="MannoseP isomerase/GMP-like beta-helix" evidence="2">
    <location>
        <begin position="341"/>
        <end position="388"/>
    </location>
</feature>
<accession>A0ABP6LXD2</accession>
<dbReference type="Gene3D" id="3.90.550.10">
    <property type="entry name" value="Spore Coat Polysaccharide Biosynthesis Protein SpsA, Chain A"/>
    <property type="match status" value="1"/>
</dbReference>
<evidence type="ECO:0000313" key="3">
    <source>
        <dbReference type="EMBL" id="GAA3065828.1"/>
    </source>
</evidence>
<proteinExistence type="predicted"/>
<dbReference type="EMBL" id="BAAAVT010000010">
    <property type="protein sequence ID" value="GAA3065828.1"/>
    <property type="molecule type" value="Genomic_DNA"/>
</dbReference>
<dbReference type="CDD" id="cd02509">
    <property type="entry name" value="GDP-M1P_Guanylyltransferase"/>
    <property type="match status" value="1"/>
</dbReference>
<dbReference type="GO" id="GO:0016779">
    <property type="term" value="F:nucleotidyltransferase activity"/>
    <property type="evidence" value="ECO:0007669"/>
    <property type="project" value="UniProtKB-KW"/>
</dbReference>
<gene>
    <name evidence="3" type="ORF">GCM10010529_18460</name>
</gene>
<dbReference type="Proteomes" id="UP001500236">
    <property type="component" value="Unassembled WGS sequence"/>
</dbReference>
<protein>
    <submittedName>
        <fullName evidence="3">Mannose-1-phosphate guanylyltransferase</fullName>
    </submittedName>
</protein>
<dbReference type="InterPro" id="IPR054566">
    <property type="entry name" value="ManC/GMP-like_b-helix"/>
</dbReference>
<dbReference type="InterPro" id="IPR029044">
    <property type="entry name" value="Nucleotide-diphossugar_trans"/>
</dbReference>
<feature type="domain" description="Nucleotidyl transferase" evidence="1">
    <location>
        <begin position="38"/>
        <end position="323"/>
    </location>
</feature>
<dbReference type="InterPro" id="IPR005835">
    <property type="entry name" value="NTP_transferase_dom"/>
</dbReference>
<dbReference type="PANTHER" id="PTHR46390">
    <property type="entry name" value="MANNOSE-1-PHOSPHATE GUANYLYLTRANSFERASE"/>
    <property type="match status" value="1"/>
</dbReference>
<dbReference type="InterPro" id="IPR051161">
    <property type="entry name" value="Mannose-6P_isomerase_type2"/>
</dbReference>
<keyword evidence="3" id="KW-0548">Nucleotidyltransferase</keyword>
<evidence type="ECO:0000313" key="4">
    <source>
        <dbReference type="Proteomes" id="UP001500236"/>
    </source>
</evidence>
<dbReference type="SUPFAM" id="SSF53448">
    <property type="entry name" value="Nucleotide-diphospho-sugar transferases"/>
    <property type="match status" value="1"/>
</dbReference>
<sequence>MTFAHDASLAGAEARHAGDHDAVAASVAPPVSFERFYTVIPAGGVGTRLWPLSRANAPKFLHDLTGSGTTLIRGTYERLAPLTGERVVVVTGEQHRDAVRAQLPEVDEDDLVLEPSPKDSAAAIGLAAAILHRRSADIIMGSFAADQVIAPVDAFQAAVREAVATAATGKIVTIGITPTHPSTAFGYIRRGERLEVDHAPSARQVAEFVEKPGEARAAQYVADGDYLWNAGMFVAPVGLLLQHLRAAEPQLHAGLVEIAEAWGTSRQDEVMQRIWPSLPKTAIDYAVAEPAADAGDVAVIPGDFTWDDVGDFAAIARLNPAHEQDEMTVLGEKARVYSDQSSGVVVSDTQRVVALIGVQDIVVVDTEDALLVTTTDHAQSVKQAVEALREKGDSDVL</sequence>
<organism evidence="3 4">
    <name type="scientific">Nesterenkonia aethiopica</name>
    <dbReference type="NCBI Taxonomy" id="269144"/>
    <lineage>
        <taxon>Bacteria</taxon>
        <taxon>Bacillati</taxon>
        <taxon>Actinomycetota</taxon>
        <taxon>Actinomycetes</taxon>
        <taxon>Micrococcales</taxon>
        <taxon>Micrococcaceae</taxon>
        <taxon>Nesterenkonia</taxon>
    </lineage>
</organism>
<evidence type="ECO:0000259" key="1">
    <source>
        <dbReference type="Pfam" id="PF00483"/>
    </source>
</evidence>
<keyword evidence="3" id="KW-0808">Transferase</keyword>
<dbReference type="Pfam" id="PF00483">
    <property type="entry name" value="NTP_transferase"/>
    <property type="match status" value="1"/>
</dbReference>
<evidence type="ECO:0000259" key="2">
    <source>
        <dbReference type="Pfam" id="PF22640"/>
    </source>
</evidence>
<dbReference type="PANTHER" id="PTHR46390:SF1">
    <property type="entry name" value="MANNOSE-1-PHOSPHATE GUANYLYLTRANSFERASE"/>
    <property type="match status" value="1"/>
</dbReference>